<dbReference type="GeneID" id="100918316"/>
<evidence type="ECO:0000313" key="3">
    <source>
        <dbReference type="Ensembl" id="ENSSHAP00000042560.1"/>
    </source>
</evidence>
<dbReference type="PANTHER" id="PTHR28474">
    <property type="entry name" value="TRANSMEMBRANE PROTEIN 72"/>
    <property type="match status" value="1"/>
</dbReference>
<organism evidence="3 4">
    <name type="scientific">Sarcophilus harrisii</name>
    <name type="common">Tasmanian devil</name>
    <name type="synonym">Sarcophilus laniarius</name>
    <dbReference type="NCBI Taxonomy" id="9305"/>
    <lineage>
        <taxon>Eukaryota</taxon>
        <taxon>Metazoa</taxon>
        <taxon>Chordata</taxon>
        <taxon>Craniata</taxon>
        <taxon>Vertebrata</taxon>
        <taxon>Euteleostomi</taxon>
        <taxon>Mammalia</taxon>
        <taxon>Metatheria</taxon>
        <taxon>Dasyuromorphia</taxon>
        <taxon>Dasyuridae</taxon>
        <taxon>Sarcophilus</taxon>
    </lineage>
</organism>
<keyword evidence="2" id="KW-1133">Transmembrane helix</keyword>
<dbReference type="OMA" id="FKCQPGS"/>
<dbReference type="PANTHER" id="PTHR28474:SF1">
    <property type="entry name" value="TRANSMEMBRANE PROTEIN 72"/>
    <property type="match status" value="1"/>
</dbReference>
<feature type="region of interest" description="Disordered" evidence="1">
    <location>
        <begin position="265"/>
        <end position="285"/>
    </location>
</feature>
<feature type="transmembrane region" description="Helical" evidence="2">
    <location>
        <begin position="72"/>
        <end position="93"/>
    </location>
</feature>
<sequence>MRETCRQEPGLASKCSLGCLSRLAAPTSRRRMKRQAFWTGLEYFCRFLGISTAAVLIGVGVETLLRGQFKSLAFYLLFSGTAVSICEGSYFVAKLLSLCFRCQPESLAYVLWEKACKLGCFQKFLGYVLLSVACFLHPVLVWHVTIPGSMLIITGLAYFLLSKRKKNKTSCTPESYTDPSASAVNTTGYGNTEQTYTFHTSFREGPTSLFGHMKSILKGNKKSPPARPPDTLMELVLEPSDLLPGKKQVHFEEKVVKIIPSITENLDDRDSDPEETTSDTVPIIPPPEAPLLMSSLVSTGLF</sequence>
<dbReference type="CTD" id="643236"/>
<reference evidence="3" key="3">
    <citation type="submission" date="2025-09" db="UniProtKB">
        <authorList>
            <consortium name="Ensembl"/>
        </authorList>
    </citation>
    <scope>IDENTIFICATION</scope>
</reference>
<proteinExistence type="predicted"/>
<dbReference type="AlphaFoldDB" id="A0A7N4PVI8"/>
<evidence type="ECO:0000313" key="4">
    <source>
        <dbReference type="Proteomes" id="UP000007648"/>
    </source>
</evidence>
<reference evidence="3 4" key="1">
    <citation type="journal article" date="2011" name="Proc. Natl. Acad. Sci. U.S.A.">
        <title>Genetic diversity and population structure of the endangered marsupial Sarcophilus harrisii (Tasmanian devil).</title>
        <authorList>
            <person name="Miller W."/>
            <person name="Hayes V.M."/>
            <person name="Ratan A."/>
            <person name="Petersen D.C."/>
            <person name="Wittekindt N.E."/>
            <person name="Miller J."/>
            <person name="Walenz B."/>
            <person name="Knight J."/>
            <person name="Qi J."/>
            <person name="Zhao F."/>
            <person name="Wang Q."/>
            <person name="Bedoya-Reina O.C."/>
            <person name="Katiyar N."/>
            <person name="Tomsho L.P."/>
            <person name="Kasson L.M."/>
            <person name="Hardie R.A."/>
            <person name="Woodbridge P."/>
            <person name="Tindall E.A."/>
            <person name="Bertelsen M.F."/>
            <person name="Dixon D."/>
            <person name="Pyecroft S."/>
            <person name="Helgen K.M."/>
            <person name="Lesk A.M."/>
            <person name="Pringle T.H."/>
            <person name="Patterson N."/>
            <person name="Zhang Y."/>
            <person name="Kreiss A."/>
            <person name="Woods G.M."/>
            <person name="Jones M.E."/>
            <person name="Schuster S.C."/>
        </authorList>
    </citation>
    <scope>NUCLEOTIDE SEQUENCE [LARGE SCALE GENOMIC DNA]</scope>
</reference>
<dbReference type="GeneTree" id="ENSGT00390000006888"/>
<feature type="transmembrane region" description="Helical" evidence="2">
    <location>
        <begin position="124"/>
        <end position="140"/>
    </location>
</feature>
<feature type="transmembrane region" description="Helical" evidence="2">
    <location>
        <begin position="36"/>
        <end position="60"/>
    </location>
</feature>
<keyword evidence="2" id="KW-0812">Transmembrane</keyword>
<dbReference type="InParanoid" id="A0A7N4PVI8"/>
<dbReference type="Ensembl" id="ENSSHAT00000034119.1">
    <property type="protein sequence ID" value="ENSSHAP00000042560.1"/>
    <property type="gene ID" value="ENSSHAG00000027446.1"/>
</dbReference>
<name>A0A7N4PVI8_SARHA</name>
<dbReference type="Proteomes" id="UP000007648">
    <property type="component" value="Unassembled WGS sequence"/>
</dbReference>
<dbReference type="InterPro" id="IPR032055">
    <property type="entry name" value="TMEM72"/>
</dbReference>
<dbReference type="KEGG" id="shr:100918316"/>
<dbReference type="RefSeq" id="XP_023355666.2">
    <property type="nucleotide sequence ID" value="XM_023499898.2"/>
</dbReference>
<dbReference type="OrthoDB" id="5946061at2759"/>
<dbReference type="Pfam" id="PF16054">
    <property type="entry name" value="TMEM72"/>
    <property type="match status" value="1"/>
</dbReference>
<feature type="compositionally biased region" description="Acidic residues" evidence="1">
    <location>
        <begin position="265"/>
        <end position="277"/>
    </location>
</feature>
<protein>
    <submittedName>
        <fullName evidence="3">Transmembrane protein 72</fullName>
    </submittedName>
</protein>
<evidence type="ECO:0000256" key="1">
    <source>
        <dbReference type="SAM" id="MobiDB-lite"/>
    </source>
</evidence>
<keyword evidence="4" id="KW-1185">Reference proteome</keyword>
<reference evidence="3" key="2">
    <citation type="submission" date="2025-08" db="UniProtKB">
        <authorList>
            <consortium name="Ensembl"/>
        </authorList>
    </citation>
    <scope>IDENTIFICATION</scope>
</reference>
<accession>A0A7N4PVI8</accession>
<feature type="transmembrane region" description="Helical" evidence="2">
    <location>
        <begin position="146"/>
        <end position="161"/>
    </location>
</feature>
<dbReference type="FunCoup" id="A0A7N4PVI8">
    <property type="interactions" value="21"/>
</dbReference>
<gene>
    <name evidence="3" type="primary">TMEM72</name>
</gene>
<evidence type="ECO:0000256" key="2">
    <source>
        <dbReference type="SAM" id="Phobius"/>
    </source>
</evidence>
<keyword evidence="2" id="KW-0472">Membrane</keyword>